<dbReference type="GO" id="GO:0005737">
    <property type="term" value="C:cytoplasm"/>
    <property type="evidence" value="ECO:0007669"/>
    <property type="project" value="TreeGrafter"/>
</dbReference>
<proteinExistence type="inferred from homology"/>
<dbReference type="SUPFAM" id="SSF51391">
    <property type="entry name" value="Thiamin phosphate synthase"/>
    <property type="match status" value="1"/>
</dbReference>
<evidence type="ECO:0000256" key="6">
    <source>
        <dbReference type="ARBA" id="ARBA00047334"/>
    </source>
</evidence>
<dbReference type="Pfam" id="PF02581">
    <property type="entry name" value="TMP-TENI"/>
    <property type="match status" value="1"/>
</dbReference>
<dbReference type="Gene3D" id="3.20.20.70">
    <property type="entry name" value="Aldolase class I"/>
    <property type="match status" value="1"/>
</dbReference>
<feature type="domain" description="Thiamine phosphate synthase/TenI" evidence="13">
    <location>
        <begin position="165"/>
        <end position="340"/>
    </location>
</feature>
<comment type="function">
    <text evidence="9">Condenses 4-methyl-5-(beta-hydroxyethyl)thiazole monophosphate (THZ-P) and 2-methyl-4-amino-5-hydroxymethyl pyrimidine pyrophosphate (HMP-PP) to form thiamine monophosphate (TMP).</text>
</comment>
<dbReference type="Pfam" id="PF17792">
    <property type="entry name" value="ThiD2"/>
    <property type="match status" value="1"/>
</dbReference>
<dbReference type="EMBL" id="QBMP01000303">
    <property type="protein sequence ID" value="PZO46599.1"/>
    <property type="molecule type" value="Genomic_DNA"/>
</dbReference>
<evidence type="ECO:0000313" key="15">
    <source>
        <dbReference type="EMBL" id="PZO46599.1"/>
    </source>
</evidence>
<dbReference type="GO" id="GO:0009229">
    <property type="term" value="P:thiamine diphosphate biosynthetic process"/>
    <property type="evidence" value="ECO:0007669"/>
    <property type="project" value="UniProtKB-UniRule"/>
</dbReference>
<feature type="region of interest" description="Unknown" evidence="9">
    <location>
        <begin position="1"/>
        <end position="128"/>
    </location>
</feature>
<evidence type="ECO:0000256" key="7">
    <source>
        <dbReference type="ARBA" id="ARBA00047851"/>
    </source>
</evidence>
<feature type="binding site" evidence="9">
    <location>
        <begin position="287"/>
        <end position="289"/>
    </location>
    <ligand>
        <name>2-[(2R,5Z)-2-carboxy-4-methylthiazol-5(2H)-ylidene]ethyl phosphate</name>
        <dbReference type="ChEBI" id="CHEBI:62899"/>
    </ligand>
</feature>
<keyword evidence="3 9" id="KW-0479">Metal-binding</keyword>
<reference evidence="15 16" key="2">
    <citation type="submission" date="2018-06" db="EMBL/GenBank/DDBJ databases">
        <title>Metagenomic assembly of (sub)arctic Cyanobacteria and their associated microbiome from non-axenic cultures.</title>
        <authorList>
            <person name="Baurain D."/>
        </authorList>
    </citation>
    <scope>NUCLEOTIDE SEQUENCE [LARGE SCALE GENOMIC DNA]</scope>
    <source>
        <strain evidence="15">ULC027bin1</strain>
    </source>
</reference>
<evidence type="ECO:0000256" key="2">
    <source>
        <dbReference type="ARBA" id="ARBA00022679"/>
    </source>
</evidence>
<evidence type="ECO:0000313" key="16">
    <source>
        <dbReference type="Proteomes" id="UP000249794"/>
    </source>
</evidence>
<comment type="catalytic activity">
    <reaction evidence="8 9 10">
        <text>2-[(2R,5Z)-2-carboxy-4-methylthiazol-5(2H)-ylidene]ethyl phosphate + 4-amino-2-methyl-5-(diphosphooxymethyl)pyrimidine + 2 H(+) = thiamine phosphate + CO2 + diphosphate</text>
        <dbReference type="Rhea" id="RHEA:47844"/>
        <dbReference type="ChEBI" id="CHEBI:15378"/>
        <dbReference type="ChEBI" id="CHEBI:16526"/>
        <dbReference type="ChEBI" id="CHEBI:33019"/>
        <dbReference type="ChEBI" id="CHEBI:37575"/>
        <dbReference type="ChEBI" id="CHEBI:57841"/>
        <dbReference type="ChEBI" id="CHEBI:62899"/>
        <dbReference type="EC" id="2.5.1.3"/>
    </reaction>
</comment>
<feature type="binding site" evidence="9">
    <location>
        <begin position="190"/>
        <end position="194"/>
    </location>
    <ligand>
        <name>4-amino-2-methyl-5-(diphosphooxymethyl)pyrimidine</name>
        <dbReference type="ChEBI" id="CHEBI:57841"/>
    </ligand>
</feature>
<feature type="binding site" evidence="9">
    <location>
        <position position="223"/>
    </location>
    <ligand>
        <name>Mg(2+)</name>
        <dbReference type="ChEBI" id="CHEBI:18420"/>
    </ligand>
</feature>
<protein>
    <recommendedName>
        <fullName evidence="9">Thiamine-phosphate synthase</fullName>
        <shortName evidence="9">TP synthase</shortName>
        <shortName evidence="9">TPS</shortName>
        <ecNumber evidence="9">2.5.1.3</ecNumber>
    </recommendedName>
    <alternativeName>
        <fullName evidence="9">Thiamine-phosphate pyrophosphorylase</fullName>
        <shortName evidence="9">TMP pyrophosphorylase</shortName>
        <shortName evidence="9">TMP-PPase</shortName>
    </alternativeName>
</protein>
<comment type="similarity">
    <text evidence="9 10">Belongs to the thiamine-phosphate synthase family.</text>
</comment>
<feature type="compositionally biased region" description="Polar residues" evidence="12">
    <location>
        <begin position="353"/>
        <end position="380"/>
    </location>
</feature>
<comment type="cofactor">
    <cofactor evidence="9">
        <name>Mg(2+)</name>
        <dbReference type="ChEBI" id="CHEBI:18420"/>
    </cofactor>
    <text evidence="9">Binds 1 Mg(2+) ion per subunit.</text>
</comment>
<comment type="catalytic activity">
    <reaction evidence="6 9 10">
        <text>4-methyl-5-(2-phosphooxyethyl)-thiazole + 4-amino-2-methyl-5-(diphosphooxymethyl)pyrimidine + H(+) = thiamine phosphate + diphosphate</text>
        <dbReference type="Rhea" id="RHEA:22328"/>
        <dbReference type="ChEBI" id="CHEBI:15378"/>
        <dbReference type="ChEBI" id="CHEBI:33019"/>
        <dbReference type="ChEBI" id="CHEBI:37575"/>
        <dbReference type="ChEBI" id="CHEBI:57841"/>
        <dbReference type="ChEBI" id="CHEBI:58296"/>
        <dbReference type="EC" id="2.5.1.3"/>
    </reaction>
</comment>
<sequence length="387" mass="42327">MRSLEGSISENRALFRILDANLDRAREGMRIIEEWCRFGLNNETLMAEFKSLRQSVAHWHSPEIRLARDTPNDLGTALTHPQEATRSSLLDILQVNFARSQEALRVLEEYGKLYSLEMAAACKQMRYQLYSLDSQIVNPLMTEAFMTPNAPSTALRSKLIQARTYLVTSPVPDLLGVVEAALQGGIAIVQYREKSANDAQRLHLAQQLKALCHQYGALFIVNDRADIALAAEADGVHLGQHDLPIEIARKILGPDKIVGRSTTNPEELQRALAEGADYIGVGPVHETPTKPGKAAAGNDYVRYADQHATMPWFVIGGLNAENLAPTLAAGATRVAVVRALMAASDPAAVARSLAQQTHQVAHSPTQEPSKGLNNGQNNSSDIREQSE</sequence>
<accession>A0A2W4WX88</accession>
<comment type="pathway">
    <text evidence="1 9 11">Cofactor biosynthesis; thiamine diphosphate biosynthesis; thiamine phosphate from 4-amino-2-methyl-5-diphosphomethylpyrimidine and 4-methyl-5-(2-phosphoethyl)-thiazole: step 1/1.</text>
</comment>
<evidence type="ECO:0000256" key="5">
    <source>
        <dbReference type="ARBA" id="ARBA00022977"/>
    </source>
</evidence>
<keyword evidence="5 9" id="KW-0784">Thiamine biosynthesis</keyword>
<feature type="binding site" evidence="9">
    <location>
        <position position="317"/>
    </location>
    <ligand>
        <name>2-[(2R,5Z)-2-carboxy-4-methylthiazol-5(2H)-ylidene]ethyl phosphate</name>
        <dbReference type="ChEBI" id="CHEBI:62899"/>
    </ligand>
</feature>
<dbReference type="InterPro" id="IPR036206">
    <property type="entry name" value="ThiamineP_synth_sf"/>
</dbReference>
<gene>
    <name evidence="9" type="primary">thiE</name>
    <name evidence="15" type="ORF">DCF15_20075</name>
</gene>
<feature type="domain" description="ThiD2" evidence="14">
    <location>
        <begin position="16"/>
        <end position="134"/>
    </location>
</feature>
<evidence type="ECO:0000256" key="9">
    <source>
        <dbReference type="HAMAP-Rule" id="MF_01327"/>
    </source>
</evidence>
<comment type="catalytic activity">
    <reaction evidence="7 9 10">
        <text>2-(2-carboxy-4-methylthiazol-5-yl)ethyl phosphate + 4-amino-2-methyl-5-(diphosphooxymethyl)pyrimidine + 2 H(+) = thiamine phosphate + CO2 + diphosphate</text>
        <dbReference type="Rhea" id="RHEA:47848"/>
        <dbReference type="ChEBI" id="CHEBI:15378"/>
        <dbReference type="ChEBI" id="CHEBI:16526"/>
        <dbReference type="ChEBI" id="CHEBI:33019"/>
        <dbReference type="ChEBI" id="CHEBI:37575"/>
        <dbReference type="ChEBI" id="CHEBI:57841"/>
        <dbReference type="ChEBI" id="CHEBI:62890"/>
        <dbReference type="EC" id="2.5.1.3"/>
    </reaction>
</comment>
<feature type="region of interest" description="Thiamine-phosphate synthase" evidence="9">
    <location>
        <begin position="129"/>
        <end position="387"/>
    </location>
</feature>
<reference evidence="16" key="1">
    <citation type="submission" date="2018-04" db="EMBL/GenBank/DDBJ databases">
        <authorList>
            <person name="Cornet L."/>
        </authorList>
    </citation>
    <scope>NUCLEOTIDE SEQUENCE [LARGE SCALE GENOMIC DNA]</scope>
</reference>
<dbReference type="HAMAP" id="MF_01327">
    <property type="entry name" value="TMP_synthase_cyanobact"/>
    <property type="match status" value="1"/>
</dbReference>
<feature type="binding site" evidence="9">
    <location>
        <position position="290"/>
    </location>
    <ligand>
        <name>4-amino-2-methyl-5-(diphosphooxymethyl)pyrimidine</name>
        <dbReference type="ChEBI" id="CHEBI:57841"/>
    </ligand>
</feature>
<dbReference type="GO" id="GO:0009228">
    <property type="term" value="P:thiamine biosynthetic process"/>
    <property type="evidence" value="ECO:0007669"/>
    <property type="project" value="UniProtKB-KW"/>
</dbReference>
<organism evidence="15 16">
    <name type="scientific">Phormidesmis priestleyi</name>
    <dbReference type="NCBI Taxonomy" id="268141"/>
    <lineage>
        <taxon>Bacteria</taxon>
        <taxon>Bacillati</taxon>
        <taxon>Cyanobacteriota</taxon>
        <taxon>Cyanophyceae</taxon>
        <taxon>Leptolyngbyales</taxon>
        <taxon>Leptolyngbyaceae</taxon>
        <taxon>Phormidesmis</taxon>
    </lineage>
</organism>
<feature type="binding site" evidence="9">
    <location>
        <position position="222"/>
    </location>
    <ligand>
        <name>4-amino-2-methyl-5-(diphosphooxymethyl)pyrimidine</name>
        <dbReference type="ChEBI" id="CHEBI:57841"/>
    </ligand>
</feature>
<dbReference type="InterPro" id="IPR013785">
    <property type="entry name" value="Aldolase_TIM"/>
</dbReference>
<evidence type="ECO:0000256" key="1">
    <source>
        <dbReference type="ARBA" id="ARBA00005165"/>
    </source>
</evidence>
<feature type="binding site" evidence="9">
    <location>
        <position position="242"/>
    </location>
    <ligand>
        <name>Mg(2+)</name>
        <dbReference type="ChEBI" id="CHEBI:18420"/>
    </ligand>
</feature>
<evidence type="ECO:0000256" key="10">
    <source>
        <dbReference type="RuleBase" id="RU003826"/>
    </source>
</evidence>
<dbReference type="HAMAP" id="MF_00097">
    <property type="entry name" value="TMP_synthase"/>
    <property type="match status" value="1"/>
</dbReference>
<evidence type="ECO:0000259" key="13">
    <source>
        <dbReference type="Pfam" id="PF02581"/>
    </source>
</evidence>
<name>A0A2W4WX88_9CYAN</name>
<dbReference type="InterPro" id="IPR016229">
    <property type="entry name" value="TMP_synthase_cyanobac_bac"/>
</dbReference>
<dbReference type="NCBIfam" id="NF002727">
    <property type="entry name" value="PRK02615.1"/>
    <property type="match status" value="1"/>
</dbReference>
<dbReference type="PANTHER" id="PTHR20857">
    <property type="entry name" value="THIAMINE-PHOSPHATE PYROPHOSPHORYLASE"/>
    <property type="match status" value="1"/>
</dbReference>
<dbReference type="InterPro" id="IPR022998">
    <property type="entry name" value="ThiamineP_synth_TenI"/>
</dbReference>
<comment type="caution">
    <text evidence="15">The sequence shown here is derived from an EMBL/GenBank/DDBJ whole genome shotgun (WGS) entry which is preliminary data.</text>
</comment>
<evidence type="ECO:0000256" key="3">
    <source>
        <dbReference type="ARBA" id="ARBA00022723"/>
    </source>
</evidence>
<keyword evidence="4 9" id="KW-0460">Magnesium</keyword>
<dbReference type="GO" id="GO:0000287">
    <property type="term" value="F:magnesium ion binding"/>
    <property type="evidence" value="ECO:0007669"/>
    <property type="project" value="UniProtKB-UniRule"/>
</dbReference>
<dbReference type="InterPro" id="IPR041397">
    <property type="entry name" value="ThiD2"/>
</dbReference>
<keyword evidence="2 9" id="KW-0808">Transferase</keyword>
<feature type="region of interest" description="Disordered" evidence="12">
    <location>
        <begin position="352"/>
        <end position="387"/>
    </location>
</feature>
<dbReference type="AlphaFoldDB" id="A0A2W4WX88"/>
<dbReference type="CDD" id="cd00564">
    <property type="entry name" value="TMP_TenI"/>
    <property type="match status" value="1"/>
</dbReference>
<dbReference type="UniPathway" id="UPA00060">
    <property type="reaction ID" value="UER00141"/>
</dbReference>
<dbReference type="GO" id="GO:0004789">
    <property type="term" value="F:thiamine-phosphate diphosphorylase activity"/>
    <property type="evidence" value="ECO:0007669"/>
    <property type="project" value="UniProtKB-UniRule"/>
</dbReference>
<evidence type="ECO:0000256" key="12">
    <source>
        <dbReference type="SAM" id="MobiDB-lite"/>
    </source>
</evidence>
<evidence type="ECO:0000256" key="11">
    <source>
        <dbReference type="RuleBase" id="RU004253"/>
    </source>
</evidence>
<dbReference type="FunFam" id="3.20.20.70:FF:000096">
    <property type="entry name" value="Thiamine-phosphate synthase"/>
    <property type="match status" value="1"/>
</dbReference>
<dbReference type="EC" id="2.5.1.3" evidence="9"/>
<evidence type="ECO:0000259" key="14">
    <source>
        <dbReference type="Pfam" id="PF17792"/>
    </source>
</evidence>
<dbReference type="InterPro" id="IPR034291">
    <property type="entry name" value="TMP_synthase"/>
</dbReference>
<dbReference type="NCBIfam" id="TIGR00693">
    <property type="entry name" value="thiE"/>
    <property type="match status" value="1"/>
</dbReference>
<feature type="binding site" evidence="9">
    <location>
        <position position="261"/>
    </location>
    <ligand>
        <name>4-amino-2-methyl-5-(diphosphooxymethyl)pyrimidine</name>
        <dbReference type="ChEBI" id="CHEBI:57841"/>
    </ligand>
</feature>
<evidence type="ECO:0000256" key="4">
    <source>
        <dbReference type="ARBA" id="ARBA00022842"/>
    </source>
</evidence>
<dbReference type="PANTHER" id="PTHR20857:SF15">
    <property type="entry name" value="THIAMINE-PHOSPHATE SYNTHASE"/>
    <property type="match status" value="1"/>
</dbReference>
<dbReference type="Proteomes" id="UP000249794">
    <property type="component" value="Unassembled WGS sequence"/>
</dbReference>
<dbReference type="PIRSF" id="PIRSF000512">
    <property type="entry name" value="TMP_PPase_Cyanobac_prd"/>
    <property type="match status" value="1"/>
</dbReference>
<evidence type="ECO:0000256" key="8">
    <source>
        <dbReference type="ARBA" id="ARBA00047883"/>
    </source>
</evidence>